<evidence type="ECO:0000313" key="2">
    <source>
        <dbReference type="EMBL" id="THV26460.1"/>
    </source>
</evidence>
<comment type="caution">
    <text evidence="2">The sequence shown here is derived from an EMBL/GenBank/DDBJ whole genome shotgun (WGS) entry which is preliminary data.</text>
</comment>
<dbReference type="Pfam" id="PF12770">
    <property type="entry name" value="CHAT"/>
    <property type="match status" value="1"/>
</dbReference>
<feature type="domain" description="CHAT" evidence="1">
    <location>
        <begin position="1137"/>
        <end position="1422"/>
    </location>
</feature>
<reference evidence="2 3" key="1">
    <citation type="journal article" date="2018" name="Int. J. Syst. Evol. Microbiol.">
        <title>Glycomyces paridis sp. nov., isolated from the medicinal plant Paris polyphylla.</title>
        <authorList>
            <person name="Fang X.M."/>
            <person name="Bai J.L."/>
            <person name="Su J."/>
            <person name="Zhao L.L."/>
            <person name="Liu H.Y."/>
            <person name="Ma B.P."/>
            <person name="Zhang Y.Q."/>
            <person name="Yu L.Y."/>
        </authorList>
    </citation>
    <scope>NUCLEOTIDE SEQUENCE [LARGE SCALE GENOMIC DNA]</scope>
    <source>
        <strain evidence="2 3">CPCC 204357</strain>
    </source>
</reference>
<organism evidence="2 3">
    <name type="scientific">Glycomyces paridis</name>
    <dbReference type="NCBI Taxonomy" id="2126555"/>
    <lineage>
        <taxon>Bacteria</taxon>
        <taxon>Bacillati</taxon>
        <taxon>Actinomycetota</taxon>
        <taxon>Actinomycetes</taxon>
        <taxon>Glycomycetales</taxon>
        <taxon>Glycomycetaceae</taxon>
        <taxon>Glycomyces</taxon>
    </lineage>
</organism>
<dbReference type="SUPFAM" id="SSF48452">
    <property type="entry name" value="TPR-like"/>
    <property type="match status" value="1"/>
</dbReference>
<name>A0A4S8P8D0_9ACTN</name>
<accession>A0A4S8P8D0</accession>
<dbReference type="OrthoDB" id="3206999at2"/>
<dbReference type="RefSeq" id="WP_136531089.1">
    <property type="nucleotide sequence ID" value="NZ_STGX01000014.1"/>
</dbReference>
<keyword evidence="3" id="KW-1185">Reference proteome</keyword>
<evidence type="ECO:0000313" key="3">
    <source>
        <dbReference type="Proteomes" id="UP000305792"/>
    </source>
</evidence>
<proteinExistence type="predicted"/>
<dbReference type="Proteomes" id="UP000305792">
    <property type="component" value="Unassembled WGS sequence"/>
</dbReference>
<evidence type="ECO:0000259" key="1">
    <source>
        <dbReference type="Pfam" id="PF12770"/>
    </source>
</evidence>
<dbReference type="InterPro" id="IPR011990">
    <property type="entry name" value="TPR-like_helical_dom_sf"/>
</dbReference>
<dbReference type="InterPro" id="IPR024983">
    <property type="entry name" value="CHAT_dom"/>
</dbReference>
<sequence>MRSRDELNALLDQALTWISDSRDPSLAWAPGITALAEHLKASLVETRAPDVQARLRLGWLAWHQAASAPRDDIRDEKIAEALELLTDCAVAALGVFEFPAPLLPALADRAAPRILDMINYAVAEADTRLFTDLVEQWRYLVSVTPEAHPELARRLAWTCGMLVARHQMTAAPADLDDAIDIGRLAVELGASDSDLGIHLSNLSAAHKTRYDLHREAADLDSAIDAARRATAITSGPEVLAPATNLCGALILRFERDRDDTDLAEAVRFGRIAAAQARSGLRDAELALYNLADALKHQYDSAASPSVLIEAIRIAEAAVQAGEGRPDTAMRLDLLADLLQSKSALTSSKSDLDAAIAAARRAAETGPATSRTPFHRLAGLLFDRTLRFTAENTKDELDELVAVNRHLAAEATAAFNLTSLSLALLTRFANYDDEADLDEAVDAARRGVAFDPATRGGGREALEQLARTLHARWERHSDIRDLDELVATRQTLVEPGTAAPDPSEAWSSLGLVLFTRHKALDESADQESVDRESTDHEAAVHALREALATAPDTASRVIRRADLSCVLYIGYRSNHRRSDLEDAADLARAAAADAPAESSPELLYNLAVVLHDRARKSGDLPDLDLSISLARKALTAHGRPDATLRGHLQVTRTRANQPSSAHIGPEDLHVMLEDYLAHRFEWTNTKADVDALVRLRREAAANWDGEGRSGAGDPRALAGALKRRFLLTRDVVDLDEAIGHYREALDRHPGSATLLVPLSDALRHRARMGAGDLDEALDLARRAVRLQSWSHAYGNLSMILLDRFRNDRHRHEELAEAVDAARKALHADPEDLDRPKWLHTLGEILLERVRYPDIAFDPRGDAGREADRTEGLRVLAELARSPLAPPLYRVHAAKGAGWLAINAVETAREASDYDPEEFTLAADLLAVAVGLLPEIAPRRMARGEQQEAMASMAGIAGDAATLTLLDPSRPARERARRALALLEQGRAVLVGRALDTRGGIAGLRAADPELAARFTTLRDALDRGADLAAEGEHDRTDAAADLEAVLREIRRLDGFADFATPPEIDDLLAAADQGPIVCLNVASSGTALLITAGDVTALDLPGVDAAAVIDQANAFHVALRKAHDLESDRTAAQSALLDTLEWLWDKVTGPVLDALGIGAPADPGTPLPRIWWAPGGYLGLLPLHAAGHHTDAESGRTVLDRAVSSYTPTVKALRHARQRQAAVGAARGVLIVPMPTTPGLPDLRHVADETELLADLLPDALVLQAPDRASALAALPGRAIAHFACHGSFDLADPAASGLLLNDHAKRPLTAADLGAIDLDGAALAYLSACHTAVNATEALLDEGIHLAASMQAAGFPQVIATLWEVDDEIAVEIADDCYTGLIDGTGRPDAARAARSLHSAVRTQRDRYRGTPSLWASHLHFGA</sequence>
<protein>
    <submittedName>
        <fullName evidence="2">CHAT domain-containing protein</fullName>
    </submittedName>
</protein>
<dbReference type="EMBL" id="STGX01000014">
    <property type="protein sequence ID" value="THV26460.1"/>
    <property type="molecule type" value="Genomic_DNA"/>
</dbReference>
<gene>
    <name evidence="2" type="ORF">E9998_18035</name>
</gene>
<dbReference type="Gene3D" id="1.25.40.10">
    <property type="entry name" value="Tetratricopeptide repeat domain"/>
    <property type="match status" value="2"/>
</dbReference>